<accession>A0A2H3ATA4</accession>
<dbReference type="EMBL" id="KZ293471">
    <property type="protein sequence ID" value="PBK61981.1"/>
    <property type="molecule type" value="Genomic_DNA"/>
</dbReference>
<feature type="region of interest" description="Disordered" evidence="1">
    <location>
        <begin position="812"/>
        <end position="837"/>
    </location>
</feature>
<evidence type="ECO:0000313" key="3">
    <source>
        <dbReference type="Proteomes" id="UP000218334"/>
    </source>
</evidence>
<feature type="compositionally biased region" description="Polar residues" evidence="1">
    <location>
        <begin position="344"/>
        <end position="366"/>
    </location>
</feature>
<feature type="compositionally biased region" description="Basic and acidic residues" evidence="1">
    <location>
        <begin position="325"/>
        <end position="341"/>
    </location>
</feature>
<feature type="region of interest" description="Disordered" evidence="1">
    <location>
        <begin position="227"/>
        <end position="251"/>
    </location>
</feature>
<feature type="compositionally biased region" description="Polar residues" evidence="1">
    <location>
        <begin position="13"/>
        <end position="30"/>
    </location>
</feature>
<feature type="region of interest" description="Disordered" evidence="1">
    <location>
        <begin position="78"/>
        <end position="188"/>
    </location>
</feature>
<dbReference type="AlphaFoldDB" id="A0A2H3ATA4"/>
<evidence type="ECO:0000256" key="1">
    <source>
        <dbReference type="SAM" id="MobiDB-lite"/>
    </source>
</evidence>
<evidence type="ECO:0000313" key="2">
    <source>
        <dbReference type="EMBL" id="PBK61981.1"/>
    </source>
</evidence>
<feature type="compositionally biased region" description="Polar residues" evidence="1">
    <location>
        <begin position="238"/>
        <end position="251"/>
    </location>
</feature>
<keyword evidence="3" id="KW-1185">Reference proteome</keyword>
<name>A0A2H3ATA4_9AGAR</name>
<proteinExistence type="predicted"/>
<dbReference type="Proteomes" id="UP000218334">
    <property type="component" value="Unassembled WGS sequence"/>
</dbReference>
<feature type="region of interest" description="Disordered" evidence="1">
    <location>
        <begin position="1"/>
        <end position="30"/>
    </location>
</feature>
<sequence length="871" mass="99293">MPYWFHGAGGPQANPNHQNTNPSTQNQAPNPFQFGTFPNNPALNAQNGAMGWPNAFAYGQYGPPPPFGFMQGPPPMFYGRFPLATQPGPSNGPAATPSTERADADSVAGPPHRIAGRPRWRSPSPRRDERHRDEESDTSDDYPRSKGKRRATEQELERRRQTEDRRRQREEHLEEERQTERARQCVEREPIPQHVLALQEKETRHSWSPREPWHEMERARRVSIPQRTIDMQERDVRSNQGPSNDSTTSALHHQLSLNLELMKKCNELEKMVNKWQLSPSGQGGNPVKRQQESHTSQAEHRRRVNREYDEFLQEDQGDTTPRRPSWNERERGRGGPTRGREPTQSTRTGKGISAQNNRAKPTTESSAPVPRHVQHLRDEDRHDEVLDCYDQRRFGGIIPDERVSLEERIADLSTNLPAMPLANGSYPIRAPDDRPVADIIEGVGPSRENPTNGLRSLNSVQTARLFVERCAKRLRHPGRLPAWLNNFKTKEVFERDNSFRGMYGPGFTYDPRTNIVYTDREAVDAAGAMAAGLDYPTPSDIARQPNPRGFPMNIREVQESIQDNGKQFSRSQRRAIGASERHAGRLVPVRGTPLPTGRAQPSRGADYGCFTPRQLREYMGNGPLTFAPPHRRYLAGIAFRPQFYSDYIRRWNRDRPEELPIVVATENISELNVVRHLAACGITQEMIDNAYPWAMVWIDQRTNVHFRAHYQDLELERQECIQRYGEPRVAEEFSGWWSPSAEDTHRIRAMLYHERYECQPSTHTQEHQYTLLRGESSVFTWLHSFPPTNPGSAAPPHSDVPNVMAPIDDEDTAMMPRDDLDATGDTSTETAPNGTVNDAMVTDEYAESDTNTSELVDELDRINIALRARSE</sequence>
<feature type="region of interest" description="Disordered" evidence="1">
    <location>
        <begin position="587"/>
        <end position="606"/>
    </location>
</feature>
<feature type="compositionally biased region" description="Polar residues" evidence="1">
    <location>
        <begin position="824"/>
        <end position="836"/>
    </location>
</feature>
<protein>
    <submittedName>
        <fullName evidence="2">Uncharacterized protein</fullName>
    </submittedName>
</protein>
<feature type="compositionally biased region" description="Basic and acidic residues" evidence="1">
    <location>
        <begin position="125"/>
        <end position="134"/>
    </location>
</feature>
<organism evidence="2 3">
    <name type="scientific">Armillaria solidipes</name>
    <dbReference type="NCBI Taxonomy" id="1076256"/>
    <lineage>
        <taxon>Eukaryota</taxon>
        <taxon>Fungi</taxon>
        <taxon>Dikarya</taxon>
        <taxon>Basidiomycota</taxon>
        <taxon>Agaricomycotina</taxon>
        <taxon>Agaricomycetes</taxon>
        <taxon>Agaricomycetidae</taxon>
        <taxon>Agaricales</taxon>
        <taxon>Marasmiineae</taxon>
        <taxon>Physalacriaceae</taxon>
        <taxon>Armillaria</taxon>
    </lineage>
</organism>
<feature type="region of interest" description="Disordered" evidence="1">
    <location>
        <begin position="276"/>
        <end position="372"/>
    </location>
</feature>
<feature type="compositionally biased region" description="Basic and acidic residues" evidence="1">
    <location>
        <begin position="150"/>
        <end position="188"/>
    </location>
</feature>
<gene>
    <name evidence="2" type="ORF">ARMSODRAFT_981156</name>
</gene>
<reference evidence="3" key="1">
    <citation type="journal article" date="2017" name="Nat. Ecol. Evol.">
        <title>Genome expansion and lineage-specific genetic innovations in the forest pathogenic fungi Armillaria.</title>
        <authorList>
            <person name="Sipos G."/>
            <person name="Prasanna A.N."/>
            <person name="Walter M.C."/>
            <person name="O'Connor E."/>
            <person name="Balint B."/>
            <person name="Krizsan K."/>
            <person name="Kiss B."/>
            <person name="Hess J."/>
            <person name="Varga T."/>
            <person name="Slot J."/>
            <person name="Riley R."/>
            <person name="Boka B."/>
            <person name="Rigling D."/>
            <person name="Barry K."/>
            <person name="Lee J."/>
            <person name="Mihaltcheva S."/>
            <person name="LaButti K."/>
            <person name="Lipzen A."/>
            <person name="Waldron R."/>
            <person name="Moloney N.M."/>
            <person name="Sperisen C."/>
            <person name="Kredics L."/>
            <person name="Vagvoelgyi C."/>
            <person name="Patrignani A."/>
            <person name="Fitzpatrick D."/>
            <person name="Nagy I."/>
            <person name="Doyle S."/>
            <person name="Anderson J.B."/>
            <person name="Grigoriev I.V."/>
            <person name="Gueldener U."/>
            <person name="Muensterkoetter M."/>
            <person name="Nagy L.G."/>
        </authorList>
    </citation>
    <scope>NUCLEOTIDE SEQUENCE [LARGE SCALE GENOMIC DNA]</scope>
    <source>
        <strain evidence="3">28-4</strain>
    </source>
</reference>